<accession>A0AAE4G835</accession>
<sequence length="164" mass="18224">MENRIEPTVEDVKDKSVSKTKQAKKAKVTAKMELEFQTLLATKGDRFRRSDLAKLLRPFTNPRSLQVADELAGIIMAKARKDGVIVSAGSVLWKVATRSRRTKAGRPLVELAAPVDIKVTTKVPEKWFALDAETADLWVADKAGKLVRASKVQIEEAIELLKSR</sequence>
<dbReference type="EMBL" id="JAVRAA010000005">
    <property type="protein sequence ID" value="MDT0337582.1"/>
    <property type="molecule type" value="Genomic_DNA"/>
</dbReference>
<dbReference type="AlphaFoldDB" id="A0AAE4G835"/>
<reference evidence="1" key="1">
    <citation type="submission" date="2023-02" db="EMBL/GenBank/DDBJ databases">
        <title>Description of Herbaspirillum huttiense subsp. nephrolepsisexaltata and Herbaspirillum huttiense subsp. lycopersicon.</title>
        <authorList>
            <person name="Poudel M."/>
            <person name="Sharma A."/>
            <person name="Goss E."/>
            <person name="Tapia J.H."/>
            <person name="Harmon C.M."/>
            <person name="Jones J.B."/>
        </authorList>
    </citation>
    <scope>NUCLEOTIDE SEQUENCE</scope>
    <source>
        <strain evidence="1">NC40101</strain>
    </source>
</reference>
<comment type="caution">
    <text evidence="1">The sequence shown here is derived from an EMBL/GenBank/DDBJ whole genome shotgun (WGS) entry which is preliminary data.</text>
</comment>
<name>A0AAE4G835_9BURK</name>
<evidence type="ECO:0000313" key="1">
    <source>
        <dbReference type="EMBL" id="MDT0337582.1"/>
    </source>
</evidence>
<protein>
    <submittedName>
        <fullName evidence="1">Uncharacterized protein</fullName>
    </submittedName>
</protein>
<gene>
    <name evidence="1" type="ORF">RJN63_12130</name>
</gene>
<organism evidence="1">
    <name type="scientific">Herbaspirillum huttiense subsp. nephrolepidis</name>
    <dbReference type="NCBI Taxonomy" id="3075126"/>
    <lineage>
        <taxon>Bacteria</taxon>
        <taxon>Pseudomonadati</taxon>
        <taxon>Pseudomonadota</taxon>
        <taxon>Betaproteobacteria</taxon>
        <taxon>Burkholderiales</taxon>
        <taxon>Oxalobacteraceae</taxon>
        <taxon>Herbaspirillum</taxon>
    </lineage>
</organism>
<dbReference type="RefSeq" id="WP_284077051.1">
    <property type="nucleotide sequence ID" value="NZ_JAVLSM010000007.1"/>
</dbReference>
<proteinExistence type="predicted"/>